<dbReference type="GO" id="GO:0009117">
    <property type="term" value="P:nucleotide metabolic process"/>
    <property type="evidence" value="ECO:0007669"/>
    <property type="project" value="TreeGrafter"/>
</dbReference>
<evidence type="ECO:0000313" key="5">
    <source>
        <dbReference type="EMBL" id="OGY18250.1"/>
    </source>
</evidence>
<evidence type="ECO:0000256" key="2">
    <source>
        <dbReference type="PIRSR" id="PIRSR601310-3"/>
    </source>
</evidence>
<dbReference type="Pfam" id="PF01230">
    <property type="entry name" value="HIT"/>
    <property type="match status" value="1"/>
</dbReference>
<dbReference type="PROSITE" id="PS51084">
    <property type="entry name" value="HIT_2"/>
    <property type="match status" value="1"/>
</dbReference>
<dbReference type="PANTHER" id="PTHR46648">
    <property type="entry name" value="HIT FAMILY PROTEIN 1"/>
    <property type="match status" value="1"/>
</dbReference>
<dbReference type="GO" id="GO:0003824">
    <property type="term" value="F:catalytic activity"/>
    <property type="evidence" value="ECO:0007669"/>
    <property type="project" value="InterPro"/>
</dbReference>
<dbReference type="Gene3D" id="3.30.428.10">
    <property type="entry name" value="HIT-like"/>
    <property type="match status" value="1"/>
</dbReference>
<dbReference type="PRINTS" id="PR00332">
    <property type="entry name" value="HISTRIAD"/>
</dbReference>
<dbReference type="InterPro" id="IPR001310">
    <property type="entry name" value="Histidine_triad_HIT"/>
</dbReference>
<evidence type="ECO:0000313" key="6">
    <source>
        <dbReference type="Proteomes" id="UP000179233"/>
    </source>
</evidence>
<proteinExistence type="predicted"/>
<dbReference type="PANTHER" id="PTHR46648:SF1">
    <property type="entry name" value="ADENOSINE 5'-MONOPHOSPHORAMIDASE HNT1"/>
    <property type="match status" value="1"/>
</dbReference>
<protein>
    <recommendedName>
        <fullName evidence="4">HIT domain-containing protein</fullName>
    </recommendedName>
</protein>
<feature type="domain" description="HIT" evidence="4">
    <location>
        <begin position="5"/>
        <end position="105"/>
    </location>
</feature>
<feature type="short sequence motif" description="Histidine triad motif" evidence="2 3">
    <location>
        <begin position="90"/>
        <end position="94"/>
    </location>
</feature>
<evidence type="ECO:0000259" key="4">
    <source>
        <dbReference type="PROSITE" id="PS51084"/>
    </source>
</evidence>
<comment type="caution">
    <text evidence="5">The sequence shown here is derived from an EMBL/GenBank/DDBJ whole genome shotgun (WGS) entry which is preliminary data.</text>
</comment>
<feature type="active site" description="Tele-AMP-histidine intermediate" evidence="1">
    <location>
        <position position="92"/>
    </location>
</feature>
<accession>A0A1G1VSA3</accession>
<dbReference type="InterPro" id="IPR011146">
    <property type="entry name" value="HIT-like"/>
</dbReference>
<dbReference type="EMBL" id="MHCJ01000003">
    <property type="protein sequence ID" value="OGY18250.1"/>
    <property type="molecule type" value="Genomic_DNA"/>
</dbReference>
<dbReference type="SUPFAM" id="SSF54197">
    <property type="entry name" value="HIT-like"/>
    <property type="match status" value="1"/>
</dbReference>
<gene>
    <name evidence="5" type="ORF">A2786_01890</name>
</gene>
<sequence length="134" mass="15694">MNDCPFCQIVSGKSPAFMVYDDDRFMAFLDIRPWSRGHTLVIPRQHARWVDDVPDFGAYFEVARKVSTALKRGLGAERIQYFTIGDVVFHAHIHVIPRYPGDRGLLPRFPGERRFGDREMREMAERLRKKINKE</sequence>
<dbReference type="Proteomes" id="UP000179233">
    <property type="component" value="Unassembled WGS sequence"/>
</dbReference>
<dbReference type="AlphaFoldDB" id="A0A1G1VSA3"/>
<evidence type="ECO:0000256" key="1">
    <source>
        <dbReference type="PIRSR" id="PIRSR601310-1"/>
    </source>
</evidence>
<evidence type="ECO:0000256" key="3">
    <source>
        <dbReference type="PROSITE-ProRule" id="PRU00464"/>
    </source>
</evidence>
<name>A0A1G1VSA3_9BACT</name>
<organism evidence="5 6">
    <name type="scientific">Candidatus Chisholmbacteria bacterium RIFCSPHIGHO2_01_FULL_52_32</name>
    <dbReference type="NCBI Taxonomy" id="1797591"/>
    <lineage>
        <taxon>Bacteria</taxon>
        <taxon>Candidatus Chisholmiibacteriota</taxon>
    </lineage>
</organism>
<dbReference type="InterPro" id="IPR036265">
    <property type="entry name" value="HIT-like_sf"/>
</dbReference>
<reference evidence="5 6" key="1">
    <citation type="journal article" date="2016" name="Nat. Commun.">
        <title>Thousands of microbial genomes shed light on interconnected biogeochemical processes in an aquifer system.</title>
        <authorList>
            <person name="Anantharaman K."/>
            <person name="Brown C.T."/>
            <person name="Hug L.A."/>
            <person name="Sharon I."/>
            <person name="Castelle C.J."/>
            <person name="Probst A.J."/>
            <person name="Thomas B.C."/>
            <person name="Singh A."/>
            <person name="Wilkins M.J."/>
            <person name="Karaoz U."/>
            <person name="Brodie E.L."/>
            <person name="Williams K.H."/>
            <person name="Hubbard S.S."/>
            <person name="Banfield J.F."/>
        </authorList>
    </citation>
    <scope>NUCLEOTIDE SEQUENCE [LARGE SCALE GENOMIC DNA]</scope>
</reference>